<feature type="signal peptide" evidence="1">
    <location>
        <begin position="1"/>
        <end position="25"/>
    </location>
</feature>
<protein>
    <submittedName>
        <fullName evidence="3">S41 family peptidase</fullName>
    </submittedName>
</protein>
<evidence type="ECO:0000259" key="2">
    <source>
        <dbReference type="SMART" id="SM00245"/>
    </source>
</evidence>
<name>A0A9E6ZK57_ALIAG</name>
<dbReference type="Pfam" id="PF14684">
    <property type="entry name" value="Tricorn_C1"/>
    <property type="match status" value="1"/>
</dbReference>
<dbReference type="PROSITE" id="PS51257">
    <property type="entry name" value="PROKAR_LIPOPROTEIN"/>
    <property type="match status" value="1"/>
</dbReference>
<organism evidence="3 4">
    <name type="scientific">Alicyclobacillus acidoterrestris (strain ATCC 49025 / DSM 3922 / CIP 106132 / NCIMB 13137 / GD3B)</name>
    <dbReference type="NCBI Taxonomy" id="1356854"/>
    <lineage>
        <taxon>Bacteria</taxon>
        <taxon>Bacillati</taxon>
        <taxon>Bacillota</taxon>
        <taxon>Bacilli</taxon>
        <taxon>Bacillales</taxon>
        <taxon>Alicyclobacillaceae</taxon>
        <taxon>Alicyclobacillus</taxon>
    </lineage>
</organism>
<dbReference type="AlphaFoldDB" id="A0A9E6ZK57"/>
<accession>A0A9E6ZK57</accession>
<keyword evidence="1" id="KW-0732">Signal</keyword>
<dbReference type="GO" id="GO:0006508">
    <property type="term" value="P:proteolysis"/>
    <property type="evidence" value="ECO:0007669"/>
    <property type="project" value="InterPro"/>
</dbReference>
<feature type="domain" description="Tail specific protease" evidence="2">
    <location>
        <begin position="236"/>
        <end position="479"/>
    </location>
</feature>
<reference evidence="4" key="1">
    <citation type="journal article" date="2022" name="G3 (Bethesda)">
        <title>Unveiling the complete genome sequence of Alicyclobacillus acidoterrestris DSM 3922T, a taint-producing strain.</title>
        <authorList>
            <person name="Leonardo I.C."/>
            <person name="Barreto Crespo M.T."/>
            <person name="Gaspar F.B."/>
        </authorList>
    </citation>
    <scope>NUCLEOTIDE SEQUENCE [LARGE SCALE GENOMIC DNA]</scope>
    <source>
        <strain evidence="4">DSM 3922</strain>
    </source>
</reference>
<dbReference type="GO" id="GO:0008236">
    <property type="term" value="F:serine-type peptidase activity"/>
    <property type="evidence" value="ECO:0007669"/>
    <property type="project" value="InterPro"/>
</dbReference>
<sequence>MRIRNHLLVVASIVLSAGAVGGCSAASQRYSGMGTGHVTDRANANATSPVNSGNVPINLASLSPTGIPTTTDKKQVFTEIWNLFNENYPNFEMKGVDWSTERIKYESKAIDAGTWPQFFSVVNTMIHDLDDSHCYLIGAPSPTTYTPLILTAWCNGQVVVMWSYDSSKVPVGSVVTSVDGAAVSTRLSRPDFSSGYIEGAGQEALMTDSNHPEQLSFRLPSSHQTRTATVPVYPLNGSAVAGLKHIAKSAWAVRPGATYGDPIAKGDLSFRVAYLGNDILYVYIPAMEPPDNTQGGEALASEFQHVLQLALHSKGMVIDIRGNSGGDMWPALWFARHLYSGIERPTEVRFRTSEYVQLPSQLTDGTQRIALKASETQASAGFTKWGVTQISPLAPKLNIPVALLTDGWNVSAAENFTVFMKSASNVSTFGSVTGGSDGSPQTFPVMKGVEVSISTWQERVMATGLPIEGFGLHPDHPIYMSDAQVTEEMIRSQQGNPRQTMDHDSVLQAAQAWVEQQVKNGRIEEMRASASEF</sequence>
<dbReference type="InterPro" id="IPR028204">
    <property type="entry name" value="Tricorn_C1"/>
</dbReference>
<dbReference type="Pfam" id="PF03572">
    <property type="entry name" value="Peptidase_S41"/>
    <property type="match status" value="1"/>
</dbReference>
<evidence type="ECO:0000256" key="1">
    <source>
        <dbReference type="SAM" id="SignalP"/>
    </source>
</evidence>
<evidence type="ECO:0000313" key="3">
    <source>
        <dbReference type="EMBL" id="UNO48916.1"/>
    </source>
</evidence>
<gene>
    <name evidence="3" type="ORF">K1I37_20410</name>
</gene>
<dbReference type="Proteomes" id="UP000829401">
    <property type="component" value="Chromosome"/>
</dbReference>
<dbReference type="InterPro" id="IPR005151">
    <property type="entry name" value="Tail-specific_protease"/>
</dbReference>
<proteinExistence type="predicted"/>
<feature type="chain" id="PRO_5039293658" evidence="1">
    <location>
        <begin position="26"/>
        <end position="533"/>
    </location>
</feature>
<keyword evidence="4" id="KW-1185">Reference proteome</keyword>
<dbReference type="Gene3D" id="3.90.226.10">
    <property type="entry name" value="2-enoyl-CoA Hydratase, Chain A, domain 1"/>
    <property type="match status" value="1"/>
</dbReference>
<dbReference type="InterPro" id="IPR029045">
    <property type="entry name" value="ClpP/crotonase-like_dom_sf"/>
</dbReference>
<dbReference type="KEGG" id="aaco:K1I37_20410"/>
<dbReference type="EMBL" id="CP080467">
    <property type="protein sequence ID" value="UNO48916.1"/>
    <property type="molecule type" value="Genomic_DNA"/>
</dbReference>
<evidence type="ECO:0000313" key="4">
    <source>
        <dbReference type="Proteomes" id="UP000829401"/>
    </source>
</evidence>
<dbReference type="SUPFAM" id="SSF52096">
    <property type="entry name" value="ClpP/crotonase"/>
    <property type="match status" value="1"/>
</dbReference>
<dbReference type="Gene3D" id="3.30.750.44">
    <property type="match status" value="1"/>
</dbReference>
<dbReference type="SMART" id="SM00245">
    <property type="entry name" value="TSPc"/>
    <property type="match status" value="1"/>
</dbReference>